<dbReference type="Proteomes" id="UP001179614">
    <property type="component" value="Chromosome"/>
</dbReference>
<feature type="transmembrane region" description="Helical" evidence="1">
    <location>
        <begin position="241"/>
        <end position="261"/>
    </location>
</feature>
<name>A0ABY7MPK9_9BRAD</name>
<organism evidence="3 4">
    <name type="scientific">Bradyrhizobium xenonodulans</name>
    <dbReference type="NCBI Taxonomy" id="2736875"/>
    <lineage>
        <taxon>Bacteria</taxon>
        <taxon>Pseudomonadati</taxon>
        <taxon>Pseudomonadota</taxon>
        <taxon>Alphaproteobacteria</taxon>
        <taxon>Hyphomicrobiales</taxon>
        <taxon>Nitrobacteraceae</taxon>
        <taxon>Bradyrhizobium</taxon>
    </lineage>
</organism>
<feature type="transmembrane region" description="Helical" evidence="1">
    <location>
        <begin position="79"/>
        <end position="99"/>
    </location>
</feature>
<reference evidence="3" key="1">
    <citation type="submission" date="2021-12" db="EMBL/GenBank/DDBJ databases">
        <title>Bradyrhizobium xenonodulans sp. nov.</title>
        <authorList>
            <person name="Claassens R."/>
            <person name="Venter S.N."/>
            <person name="Beukes C.W."/>
            <person name="Stepkowski T."/>
            <person name="Steenkamp E.T."/>
        </authorList>
    </citation>
    <scope>NUCLEOTIDE SEQUENCE</scope>
    <source>
        <strain evidence="3">14AB</strain>
    </source>
</reference>
<keyword evidence="1" id="KW-0472">Membrane</keyword>
<feature type="transmembrane region" description="Helical" evidence="1">
    <location>
        <begin position="315"/>
        <end position="336"/>
    </location>
</feature>
<feature type="transmembrane region" description="Helical" evidence="1">
    <location>
        <begin position="188"/>
        <end position="205"/>
    </location>
</feature>
<keyword evidence="1" id="KW-0812">Transmembrane</keyword>
<evidence type="ECO:0000259" key="2">
    <source>
        <dbReference type="Pfam" id="PF01757"/>
    </source>
</evidence>
<dbReference type="InterPro" id="IPR050879">
    <property type="entry name" value="Acyltransferase_3"/>
</dbReference>
<keyword evidence="1" id="KW-1133">Transmembrane helix</keyword>
<proteinExistence type="predicted"/>
<evidence type="ECO:0000256" key="1">
    <source>
        <dbReference type="SAM" id="Phobius"/>
    </source>
</evidence>
<dbReference type="InterPro" id="IPR002656">
    <property type="entry name" value="Acyl_transf_3_dom"/>
</dbReference>
<feature type="transmembrane region" description="Helical" evidence="1">
    <location>
        <begin position="135"/>
        <end position="155"/>
    </location>
</feature>
<dbReference type="PANTHER" id="PTHR23028">
    <property type="entry name" value="ACETYLTRANSFERASE"/>
    <property type="match status" value="1"/>
</dbReference>
<feature type="transmembrane region" description="Helical" evidence="1">
    <location>
        <begin position="33"/>
        <end position="53"/>
    </location>
</feature>
<keyword evidence="3" id="KW-0012">Acyltransferase</keyword>
<keyword evidence="3" id="KW-0808">Transferase</keyword>
<feature type="transmembrane region" description="Helical" evidence="1">
    <location>
        <begin position="282"/>
        <end position="303"/>
    </location>
</feature>
<feature type="transmembrane region" description="Helical" evidence="1">
    <location>
        <begin position="217"/>
        <end position="235"/>
    </location>
</feature>
<protein>
    <submittedName>
        <fullName evidence="3">Acyltransferase</fullName>
    </submittedName>
</protein>
<evidence type="ECO:0000313" key="3">
    <source>
        <dbReference type="EMBL" id="WBL80317.1"/>
    </source>
</evidence>
<accession>A0ABY7MPK9</accession>
<feature type="domain" description="Acyltransferase 3" evidence="2">
    <location>
        <begin position="6"/>
        <end position="305"/>
    </location>
</feature>
<keyword evidence="4" id="KW-1185">Reference proteome</keyword>
<dbReference type="RefSeq" id="WP_270167403.1">
    <property type="nucleotide sequence ID" value="NZ_CP089391.1"/>
</dbReference>
<sequence length="357" mass="39808">MTQRIAGFDGLRAIAVLMVLAEHKLPFANKFALGGYGVHLFFVLSGFLVIGILHRARGAIESGASTFRREIVRFYENRAFRIWPIYYLTVALIAAYGFIGGRPQLRGDEIFSLLTMTSNIFQSYVWPNYPTHFGAFWSVAIEEQFYLWAAIAFLLTPQIHAWKICVFVIAIGVLFGVVSFVLGLPGRSIYTGSLTNFGLMALGGLARMRWKRRGRLAAPALLLYLLCPIIEWWWAPPQGAGLLLFFGSGILVAILLSEIIANQSSLLVRLLELPPLKYVGRISYGLYIFHGFFGLALLGNYAPVLRQSYSGIIDIAISIGIASLSWQYIEAPLLALRDRIRTRRVRATVTPRAVAAE</sequence>
<feature type="transmembrane region" description="Helical" evidence="1">
    <location>
        <begin position="162"/>
        <end position="182"/>
    </location>
</feature>
<gene>
    <name evidence="3" type="ORF">I3J27_07810</name>
</gene>
<dbReference type="PANTHER" id="PTHR23028:SF53">
    <property type="entry name" value="ACYL_TRANSF_3 DOMAIN-CONTAINING PROTEIN"/>
    <property type="match status" value="1"/>
</dbReference>
<dbReference type="EMBL" id="CP089391">
    <property type="protein sequence ID" value="WBL80317.1"/>
    <property type="molecule type" value="Genomic_DNA"/>
</dbReference>
<evidence type="ECO:0000313" key="4">
    <source>
        <dbReference type="Proteomes" id="UP001179614"/>
    </source>
</evidence>
<dbReference type="GO" id="GO:0016746">
    <property type="term" value="F:acyltransferase activity"/>
    <property type="evidence" value="ECO:0007669"/>
    <property type="project" value="UniProtKB-KW"/>
</dbReference>
<dbReference type="Pfam" id="PF01757">
    <property type="entry name" value="Acyl_transf_3"/>
    <property type="match status" value="1"/>
</dbReference>